<keyword evidence="2" id="KW-1185">Reference proteome</keyword>
<comment type="caution">
    <text evidence="1">The sequence shown here is derived from an EMBL/GenBank/DDBJ whole genome shotgun (WGS) entry which is preliminary data.</text>
</comment>
<evidence type="ECO:0000313" key="2">
    <source>
        <dbReference type="Proteomes" id="UP000642993"/>
    </source>
</evidence>
<dbReference type="PANTHER" id="PTHR42941">
    <property type="entry name" value="SLL1037 PROTEIN"/>
    <property type="match status" value="1"/>
</dbReference>
<protein>
    <submittedName>
        <fullName evidence="1">TAXI family TRAP transporter solute-binding subunit</fullName>
    </submittedName>
</protein>
<dbReference type="Gene3D" id="3.40.190.10">
    <property type="entry name" value="Periplasmic binding protein-like II"/>
    <property type="match status" value="2"/>
</dbReference>
<proteinExistence type="predicted"/>
<accession>A0A927PK81</accession>
<dbReference type="AlphaFoldDB" id="A0A927PK81"/>
<sequence length="319" mass="32827">MLAAASAGVATLALAGCAVGGENDLTLATGSTGGTYYPLGGEIANLWSNNLEDYSITATVGGASVDNLRQLDQGEVELAMGVNATAADAVSSAGDFEENPLGDPAGIRSLGNIYPEILQVVTVEGTGITSIEDLRGKRIEMGPLGSATNTLAGQVLEAYGIDPDEDLAEQFDSSFGDAATNLGDGVVDAAFGILSAPTSSIEQLATTNDVMMLNIQGAALDRLLAENPLLSPHVIPGGTYSGVDGSNNTVTAWATLYAKADLDEQLAYDLTRVMYENSREVQHSAGDDIILNSAVDGLGPVQLHPGSARYFEENGISVP</sequence>
<evidence type="ECO:0000313" key="1">
    <source>
        <dbReference type="EMBL" id="MBD8505413.1"/>
    </source>
</evidence>
<reference evidence="1" key="1">
    <citation type="submission" date="2020-09" db="EMBL/GenBank/DDBJ databases">
        <title>Hoyosella lacisalsi sp. nov., a halotolerant actinobacterium isolated from soil of Lake Gudzhirganskoe.</title>
        <authorList>
            <person name="Yang Q."/>
            <person name="Guo P.Y."/>
            <person name="Liu S.W."/>
            <person name="Li F.N."/>
            <person name="Sun C.H."/>
        </authorList>
    </citation>
    <scope>NUCLEOTIDE SEQUENCE</scope>
    <source>
        <strain evidence="1">G463</strain>
    </source>
</reference>
<dbReference type="NCBIfam" id="TIGR02122">
    <property type="entry name" value="TRAP_TAXI"/>
    <property type="match status" value="1"/>
</dbReference>
<dbReference type="Proteomes" id="UP000642993">
    <property type="component" value="Unassembled WGS sequence"/>
</dbReference>
<dbReference type="SUPFAM" id="SSF53850">
    <property type="entry name" value="Periplasmic binding protein-like II"/>
    <property type="match status" value="1"/>
</dbReference>
<gene>
    <name evidence="1" type="ORF">HT102_02775</name>
</gene>
<dbReference type="PANTHER" id="PTHR42941:SF1">
    <property type="entry name" value="SLL1037 PROTEIN"/>
    <property type="match status" value="1"/>
</dbReference>
<organism evidence="1 2">
    <name type="scientific">Lolliginicoccus lacisalsi</name>
    <dbReference type="NCBI Taxonomy" id="2742202"/>
    <lineage>
        <taxon>Bacteria</taxon>
        <taxon>Bacillati</taxon>
        <taxon>Actinomycetota</taxon>
        <taxon>Actinomycetes</taxon>
        <taxon>Mycobacteriales</taxon>
        <taxon>Hoyosellaceae</taxon>
        <taxon>Lolliginicoccus</taxon>
    </lineage>
</organism>
<dbReference type="InterPro" id="IPR011852">
    <property type="entry name" value="TRAP_TAXI"/>
</dbReference>
<dbReference type="CDD" id="cd13520">
    <property type="entry name" value="PBP2_TAXI_TRAP"/>
    <property type="match status" value="1"/>
</dbReference>
<name>A0A927PK81_9ACTN</name>
<dbReference type="EMBL" id="JACYWE010000001">
    <property type="protein sequence ID" value="MBD8505413.1"/>
    <property type="molecule type" value="Genomic_DNA"/>
</dbReference>
<dbReference type="Pfam" id="PF16868">
    <property type="entry name" value="NMT1_3"/>
    <property type="match status" value="1"/>
</dbReference>